<dbReference type="SUPFAM" id="SSF50037">
    <property type="entry name" value="C-terminal domain of transcriptional repressors"/>
    <property type="match status" value="1"/>
</dbReference>
<dbReference type="PROSITE" id="PS51733">
    <property type="entry name" value="BPL_LPL_CATALYTIC"/>
    <property type="match status" value="1"/>
</dbReference>
<dbReference type="PANTHER" id="PTHR12835:SF5">
    <property type="entry name" value="BIOTIN--PROTEIN LIGASE"/>
    <property type="match status" value="1"/>
</dbReference>
<evidence type="ECO:0000259" key="6">
    <source>
        <dbReference type="PROSITE" id="PS51733"/>
    </source>
</evidence>
<evidence type="ECO:0000256" key="2">
    <source>
        <dbReference type="ARBA" id="ARBA00022741"/>
    </source>
</evidence>
<dbReference type="NCBIfam" id="TIGR00121">
    <property type="entry name" value="birA_ligase"/>
    <property type="match status" value="1"/>
</dbReference>
<dbReference type="Gene3D" id="2.30.30.100">
    <property type="match status" value="1"/>
</dbReference>
<keyword evidence="3 5" id="KW-0067">ATP-binding</keyword>
<feature type="DNA-binding region" description="H-T-H motif" evidence="5">
    <location>
        <begin position="23"/>
        <end position="42"/>
    </location>
</feature>
<evidence type="ECO:0000256" key="4">
    <source>
        <dbReference type="ARBA" id="ARBA00023267"/>
    </source>
</evidence>
<dbReference type="Pfam" id="PF03099">
    <property type="entry name" value="BPL_LplA_LipB"/>
    <property type="match status" value="1"/>
</dbReference>
<comment type="caution">
    <text evidence="5">Lacks conserved residue(s) required for the propagation of feature annotation.</text>
</comment>
<accession>A0ABY9JWE0</accession>
<dbReference type="InterPro" id="IPR030855">
    <property type="entry name" value="Bifunct_BirA"/>
</dbReference>
<sequence length="326" mass="36435">MQTNLRKELIEIFSLNKDQYISGQKISEQLGCTRTAVWKHIDQLRKEGYHLEAVRNKGYKMTEVPDQLTESTIAFGLKTKVIGKHIVLKEKVTSTQKVARELVHSGAEEGTVVIADRQTDGRGRLSRAWDSPKGAGLWMSLILRPQIPIQQMPQLTLLTAVAIVQACEQVAGVNTQIKWPNDILINGKKVVGILTELEAEADQVHAVIVGIGINVNQRLEHFPDSLKETASSLLIESGQTQSRRTLLQVVLKNIEKLYDQYLLYGFKPIKLLWESYAISLNSRVKVNTLQGSFEGIATGINDEGVLLLKKDDGQVERVYSADIKIL</sequence>
<dbReference type="HAMAP" id="MF_00978">
    <property type="entry name" value="Bifunct_BirA"/>
    <property type="match status" value="1"/>
</dbReference>
<protein>
    <recommendedName>
        <fullName evidence="5">Bifunctional ligase/repressor BirA</fullName>
    </recommendedName>
    <alternativeName>
        <fullName evidence="5">Biotin--[acetyl-CoA-carboxylase] ligase</fullName>
        <ecNumber evidence="5">6.3.4.15</ecNumber>
    </alternativeName>
    <alternativeName>
        <fullName evidence="5">Biotin--protein ligase</fullName>
    </alternativeName>
    <alternativeName>
        <fullName evidence="5">Biotin-[acetyl-CoA carboxylase] synthetase</fullName>
    </alternativeName>
</protein>
<evidence type="ECO:0000313" key="8">
    <source>
        <dbReference type="Proteomes" id="UP001197974"/>
    </source>
</evidence>
<evidence type="ECO:0000256" key="5">
    <source>
        <dbReference type="HAMAP-Rule" id="MF_00978"/>
    </source>
</evidence>
<dbReference type="InterPro" id="IPR036390">
    <property type="entry name" value="WH_DNA-bd_sf"/>
</dbReference>
<comment type="similarity">
    <text evidence="5">Belongs to the biotin--protein ligase family.</text>
</comment>
<dbReference type="InterPro" id="IPR008988">
    <property type="entry name" value="Transcriptional_repressor_C"/>
</dbReference>
<dbReference type="SUPFAM" id="SSF55681">
    <property type="entry name" value="Class II aaRS and biotin synthetases"/>
    <property type="match status" value="1"/>
</dbReference>
<gene>
    <name evidence="5" type="primary">birA</name>
    <name evidence="7" type="ORF">LC087_06150</name>
</gene>
<dbReference type="InterPro" id="IPR045864">
    <property type="entry name" value="aa-tRNA-synth_II/BPL/LPL"/>
</dbReference>
<feature type="binding site" evidence="5">
    <location>
        <position position="189"/>
    </location>
    <ligand>
        <name>biotin</name>
        <dbReference type="ChEBI" id="CHEBI:57586"/>
    </ligand>
</feature>
<keyword evidence="1 5" id="KW-0436">Ligase</keyword>
<keyword evidence="5" id="KW-0678">Repressor</keyword>
<dbReference type="Proteomes" id="UP001197974">
    <property type="component" value="Chromosome"/>
</dbReference>
<evidence type="ECO:0000313" key="7">
    <source>
        <dbReference type="EMBL" id="WLR43716.1"/>
    </source>
</evidence>
<comment type="function">
    <text evidence="5">Acts both as a biotin--[acetyl-CoA-carboxylase] ligase and a repressor.</text>
</comment>
<evidence type="ECO:0000256" key="1">
    <source>
        <dbReference type="ARBA" id="ARBA00022598"/>
    </source>
</evidence>
<comment type="catalytic activity">
    <reaction evidence="5">
        <text>biotin + L-lysyl-[protein] + ATP = N(6)-biotinyl-L-lysyl-[protein] + AMP + diphosphate + H(+)</text>
        <dbReference type="Rhea" id="RHEA:11756"/>
        <dbReference type="Rhea" id="RHEA-COMP:9752"/>
        <dbReference type="Rhea" id="RHEA-COMP:10505"/>
        <dbReference type="ChEBI" id="CHEBI:15378"/>
        <dbReference type="ChEBI" id="CHEBI:29969"/>
        <dbReference type="ChEBI" id="CHEBI:30616"/>
        <dbReference type="ChEBI" id="CHEBI:33019"/>
        <dbReference type="ChEBI" id="CHEBI:57586"/>
        <dbReference type="ChEBI" id="CHEBI:83144"/>
        <dbReference type="ChEBI" id="CHEBI:456215"/>
        <dbReference type="EC" id="6.3.4.15"/>
    </reaction>
</comment>
<dbReference type="EMBL" id="CP129013">
    <property type="protein sequence ID" value="WLR43716.1"/>
    <property type="molecule type" value="Genomic_DNA"/>
</dbReference>
<keyword evidence="5" id="KW-0238">DNA-binding</keyword>
<feature type="binding site" evidence="5">
    <location>
        <begin position="122"/>
        <end position="124"/>
    </location>
    <ligand>
        <name>biotin</name>
        <dbReference type="ChEBI" id="CHEBI:57586"/>
    </ligand>
</feature>
<dbReference type="Gene3D" id="3.30.930.10">
    <property type="entry name" value="Bira Bifunctional Protein, Domain 2"/>
    <property type="match status" value="1"/>
</dbReference>
<dbReference type="CDD" id="cd16442">
    <property type="entry name" value="BPL"/>
    <property type="match status" value="1"/>
</dbReference>
<dbReference type="InterPro" id="IPR013196">
    <property type="entry name" value="HTH_11"/>
</dbReference>
<dbReference type="InterPro" id="IPR004408">
    <property type="entry name" value="Biotin_CoA_COase_ligase"/>
</dbReference>
<dbReference type="EC" id="6.3.4.15" evidence="5"/>
<keyword evidence="8" id="KW-1185">Reference proteome</keyword>
<keyword evidence="2 5" id="KW-0547">Nucleotide-binding</keyword>
<dbReference type="SUPFAM" id="SSF46785">
    <property type="entry name" value="Winged helix' DNA-binding domain"/>
    <property type="match status" value="1"/>
</dbReference>
<dbReference type="InterPro" id="IPR004143">
    <property type="entry name" value="BPL_LPL_catalytic"/>
</dbReference>
<keyword evidence="5" id="KW-0804">Transcription</keyword>
<dbReference type="InterPro" id="IPR036388">
    <property type="entry name" value="WH-like_DNA-bd_sf"/>
</dbReference>
<dbReference type="GO" id="GO:0004077">
    <property type="term" value="F:biotin--[biotin carboxyl-carrier protein] ligase activity"/>
    <property type="evidence" value="ECO:0007669"/>
    <property type="project" value="UniProtKB-EC"/>
</dbReference>
<dbReference type="InterPro" id="IPR003142">
    <property type="entry name" value="BPL_C"/>
</dbReference>
<dbReference type="RefSeq" id="WP_226538525.1">
    <property type="nucleotide sequence ID" value="NZ_CP129013.1"/>
</dbReference>
<feature type="binding site" evidence="5">
    <location>
        <position position="118"/>
    </location>
    <ligand>
        <name>biotin</name>
        <dbReference type="ChEBI" id="CHEBI:57586"/>
    </ligand>
</feature>
<evidence type="ECO:0000256" key="3">
    <source>
        <dbReference type="ARBA" id="ARBA00022840"/>
    </source>
</evidence>
<keyword evidence="4 5" id="KW-0092">Biotin</keyword>
<reference evidence="7 8" key="1">
    <citation type="submission" date="2023-06" db="EMBL/GenBank/DDBJ databases">
        <title>Five Gram-positive bacteria isolated from mangrove sediments in Shenzhen, Guangdong, China.</title>
        <authorList>
            <person name="Yu S."/>
            <person name="Zheng W."/>
            <person name="Huang Y."/>
        </authorList>
    </citation>
    <scope>NUCLEOTIDE SEQUENCE [LARGE SCALE GENOMIC DNA]</scope>
    <source>
        <strain evidence="7 8">SaN35-3</strain>
    </source>
</reference>
<name>A0ABY9JWE0_9BACI</name>
<dbReference type="Gene3D" id="1.10.10.10">
    <property type="entry name" value="Winged helix-like DNA-binding domain superfamily/Winged helix DNA-binding domain"/>
    <property type="match status" value="1"/>
</dbReference>
<keyword evidence="5" id="KW-0805">Transcription regulation</keyword>
<dbReference type="PANTHER" id="PTHR12835">
    <property type="entry name" value="BIOTIN PROTEIN LIGASE"/>
    <property type="match status" value="1"/>
</dbReference>
<dbReference type="Pfam" id="PF02237">
    <property type="entry name" value="BPL_C"/>
    <property type="match status" value="1"/>
</dbReference>
<feature type="domain" description="BPL/LPL catalytic" evidence="6">
    <location>
        <begin position="71"/>
        <end position="262"/>
    </location>
</feature>
<dbReference type="Pfam" id="PF08279">
    <property type="entry name" value="HTH_11"/>
    <property type="match status" value="1"/>
</dbReference>
<proteinExistence type="inferred from homology"/>
<organism evidence="7 8">
    <name type="scientific">Bacillus carboniphilus</name>
    <dbReference type="NCBI Taxonomy" id="86663"/>
    <lineage>
        <taxon>Bacteria</taxon>
        <taxon>Bacillati</taxon>
        <taxon>Bacillota</taxon>
        <taxon>Bacilli</taxon>
        <taxon>Bacillales</taxon>
        <taxon>Bacillaceae</taxon>
        <taxon>Bacillus</taxon>
    </lineage>
</organism>